<accession>A0AAD2KLQ4</accession>
<reference evidence="2 3" key="1">
    <citation type="submission" date="2015-09" db="EMBL/GenBank/DDBJ databases">
        <authorList>
            <consortium name="Pathogen Informatics"/>
        </authorList>
    </citation>
    <scope>NUCLEOTIDE SEQUENCE [LARGE SCALE GENOMIC DNA]</scope>
    <source>
        <strain evidence="2 3">2789STDY5608625</strain>
    </source>
</reference>
<feature type="transmembrane region" description="Helical" evidence="1">
    <location>
        <begin position="107"/>
        <end position="130"/>
    </location>
</feature>
<keyword evidence="1" id="KW-0812">Transmembrane</keyword>
<evidence type="ECO:0000313" key="2">
    <source>
        <dbReference type="EMBL" id="CUJ68718.1"/>
    </source>
</evidence>
<dbReference type="EMBL" id="CYTK01000011">
    <property type="protein sequence ID" value="CUJ68718.1"/>
    <property type="molecule type" value="Genomic_DNA"/>
</dbReference>
<name>A0AAD2KLQ4_ACHAE</name>
<comment type="caution">
    <text evidence="2">The sequence shown here is derived from an EMBL/GenBank/DDBJ whole genome shotgun (WGS) entry which is preliminary data.</text>
</comment>
<gene>
    <name evidence="2" type="ORF">ERS370000_05273</name>
</gene>
<sequence>MIHSSTDVRTNGLQFQASNSGRIGAHQGRSPISVDSAMIPAARTLVFLSNIVFYAAQAIALLAGLNAWFGWQGTWVLVISLVALWMVPIASATGIVGILGAHYGWQWSWLTSISLFVGIRLLVTAIQVTILNQSGSELLKRFSSYAGPSGRDHSNTAPTASGLLRAVSGAMFCVALIVLGGLLITQVARSVASQQPSDIAAAMPAQLDPQFKISLEKFSERLNSTPEFVALLRTMTPQEAMLKTVELRRQGLLTLSVPDLERLARFNLLLLNSADLVTCARIAHPKGEVTQHVAASTYALLVQQPPAVIDDWLDLSYRAILASLQKQPGHRPSQQEIDASLRRVLATLPEAQQYAIRLLVESPARATDEQLCAGLKALTSATVAAPAPDRAVLVRSLALR</sequence>
<proteinExistence type="predicted"/>
<evidence type="ECO:0000256" key="1">
    <source>
        <dbReference type="SAM" id="Phobius"/>
    </source>
</evidence>
<feature type="transmembrane region" description="Helical" evidence="1">
    <location>
        <begin position="163"/>
        <end position="184"/>
    </location>
</feature>
<evidence type="ECO:0000313" key="3">
    <source>
        <dbReference type="Proteomes" id="UP000044098"/>
    </source>
</evidence>
<organism evidence="2 3">
    <name type="scientific">Achromobacter aegrifaciens</name>
    <dbReference type="NCBI Taxonomy" id="1287736"/>
    <lineage>
        <taxon>Bacteria</taxon>
        <taxon>Pseudomonadati</taxon>
        <taxon>Pseudomonadota</taxon>
        <taxon>Betaproteobacteria</taxon>
        <taxon>Burkholderiales</taxon>
        <taxon>Alcaligenaceae</taxon>
        <taxon>Achromobacter</taxon>
    </lineage>
</organism>
<dbReference type="Proteomes" id="UP000044098">
    <property type="component" value="Unassembled WGS sequence"/>
</dbReference>
<feature type="transmembrane region" description="Helical" evidence="1">
    <location>
        <begin position="75"/>
        <end position="100"/>
    </location>
</feature>
<dbReference type="AlphaFoldDB" id="A0AAD2KLQ4"/>
<protein>
    <submittedName>
        <fullName evidence="2">Uncharacterized protein</fullName>
    </submittedName>
</protein>
<keyword evidence="1" id="KW-1133">Transmembrane helix</keyword>
<keyword evidence="1" id="KW-0472">Membrane</keyword>
<feature type="transmembrane region" description="Helical" evidence="1">
    <location>
        <begin position="45"/>
        <end position="69"/>
    </location>
</feature>